<keyword evidence="4" id="KW-0349">Heme</keyword>
<evidence type="ECO:0000313" key="7">
    <source>
        <dbReference type="Proteomes" id="UP000606889"/>
    </source>
</evidence>
<evidence type="ECO:0000256" key="3">
    <source>
        <dbReference type="ARBA" id="ARBA00023004"/>
    </source>
</evidence>
<keyword evidence="7" id="KW-1185">Reference proteome</keyword>
<accession>A0ABR7EG66</accession>
<dbReference type="EMBL" id="JACOON010000003">
    <property type="protein sequence ID" value="MBC5648039.1"/>
    <property type="molecule type" value="Genomic_DNA"/>
</dbReference>
<keyword evidence="2" id="KW-0560">Oxidoreductase</keyword>
<dbReference type="RefSeq" id="WP_186857558.1">
    <property type="nucleotide sequence ID" value="NZ_JACOON010000003.1"/>
</dbReference>
<dbReference type="PANTHER" id="PTHR42947">
    <property type="entry name" value="COB--COM HETERODISULFIDE REDUCTASE SUBUNIT B 1"/>
    <property type="match status" value="1"/>
</dbReference>
<evidence type="ECO:0000313" key="6">
    <source>
        <dbReference type="EMBL" id="MBC5648039.1"/>
    </source>
</evidence>
<keyword evidence="1 4" id="KW-0479">Metal-binding</keyword>
<keyword evidence="3 4" id="KW-0408">Iron</keyword>
<dbReference type="PANTHER" id="PTHR42947:SF1">
    <property type="entry name" value="COB--COM HETERODISULFIDE REDUCTASE SUBUNIT B 1"/>
    <property type="match status" value="1"/>
</dbReference>
<reference evidence="6 7" key="1">
    <citation type="submission" date="2020-08" db="EMBL/GenBank/DDBJ databases">
        <title>Genome public.</title>
        <authorList>
            <person name="Liu C."/>
            <person name="Sun Q."/>
        </authorList>
    </citation>
    <scope>NUCLEOTIDE SEQUENCE [LARGE SCALE GENOMIC DNA]</scope>
    <source>
        <strain evidence="6 7">NSJ-35</strain>
    </source>
</reference>
<dbReference type="InterPro" id="IPR051278">
    <property type="entry name" value="HdrB/HdrD_reductase"/>
</dbReference>
<comment type="caution">
    <text evidence="6">The sequence shown here is derived from an EMBL/GenBank/DDBJ whole genome shotgun (WGS) entry which is preliminary data.</text>
</comment>
<feature type="domain" description="Cytochrome c" evidence="5">
    <location>
        <begin position="64"/>
        <end position="183"/>
    </location>
</feature>
<dbReference type="InterPro" id="IPR004017">
    <property type="entry name" value="Cys_rich_dom"/>
</dbReference>
<name>A0ABR7EG66_9FIRM</name>
<evidence type="ECO:0000259" key="5">
    <source>
        <dbReference type="PROSITE" id="PS51007"/>
    </source>
</evidence>
<protein>
    <submittedName>
        <fullName evidence="6">CoB--CoM heterodisulfide reductase iron-sulfur subunit B family protein</fullName>
    </submittedName>
</protein>
<proteinExistence type="predicted"/>
<evidence type="ECO:0000256" key="1">
    <source>
        <dbReference type="ARBA" id="ARBA00022723"/>
    </source>
</evidence>
<evidence type="ECO:0000256" key="4">
    <source>
        <dbReference type="PROSITE-ProRule" id="PRU00433"/>
    </source>
</evidence>
<gene>
    <name evidence="6" type="ORF">H8S18_06790</name>
</gene>
<dbReference type="PROSITE" id="PS51007">
    <property type="entry name" value="CYTC"/>
    <property type="match status" value="1"/>
</dbReference>
<organism evidence="6 7">
    <name type="scientific">Christensenella tenuis</name>
    <dbReference type="NCBI Taxonomy" id="2763033"/>
    <lineage>
        <taxon>Bacteria</taxon>
        <taxon>Bacillati</taxon>
        <taxon>Bacillota</taxon>
        <taxon>Clostridia</taxon>
        <taxon>Christensenellales</taxon>
        <taxon>Christensenellaceae</taxon>
        <taxon>Christensenella</taxon>
    </lineage>
</organism>
<sequence length="266" mass="29391">MRFSYYPGCTLKTKAKDLDQYARESAAALGVELCELPEWQCCGAVYPMASDEIATKLSAVRALADAKAADSELITLCSACHHVLKRVNGDMKSNDDMRMKVNRYLELDEEYAGEASVLHYLEMLRDRVGFDELKKNVVNPLKGRKIGAYYGCLLLRPAKEMQFDNPENPSIIENFIAAIGATPVKYPYRNECCGGYVVVEDKQAPKKMSEKVLNSAAKHGAEAVVTACPLCKYNLEENNGETGVSVYYFTELLAEALGLKEGGEAQ</sequence>
<dbReference type="Proteomes" id="UP000606889">
    <property type="component" value="Unassembled WGS sequence"/>
</dbReference>
<dbReference type="InterPro" id="IPR009056">
    <property type="entry name" value="Cyt_c-like_dom"/>
</dbReference>
<dbReference type="Gene3D" id="1.20.1050.140">
    <property type="match status" value="1"/>
</dbReference>
<dbReference type="Pfam" id="PF02754">
    <property type="entry name" value="CCG"/>
    <property type="match status" value="2"/>
</dbReference>
<evidence type="ECO:0000256" key="2">
    <source>
        <dbReference type="ARBA" id="ARBA00023002"/>
    </source>
</evidence>